<dbReference type="InterPro" id="IPR036286">
    <property type="entry name" value="LexA/Signal_pep-like_sf"/>
</dbReference>
<dbReference type="EMBL" id="JTJJ01000111">
    <property type="protein sequence ID" value="KHJ65737.1"/>
    <property type="molecule type" value="Genomic_DNA"/>
</dbReference>
<proteinExistence type="predicted"/>
<dbReference type="Proteomes" id="UP000030853">
    <property type="component" value="Unassembled WGS sequence"/>
</dbReference>
<dbReference type="SUPFAM" id="SSF51306">
    <property type="entry name" value="LexA/Signal peptidase"/>
    <property type="match status" value="1"/>
</dbReference>
<protein>
    <recommendedName>
        <fullName evidence="3">Phage repressor protein</fullName>
    </recommendedName>
</protein>
<sequence length="106" mass="11663">MGFPSPAQDYVESRVDLNEVFLPNRSNTFMIETATGCLLVDQVAKVTPGDTVAFQIDGCPLIGKWYPKHLMTEDGVIEADALENVIVLGKVTVEVLTLDNNRRPTI</sequence>
<gene>
    <name evidence="1" type="ORF">QU24_22930</name>
</gene>
<organism evidence="1 2">
    <name type="scientific">Pantoea rodasii</name>
    <dbReference type="NCBI Taxonomy" id="1076549"/>
    <lineage>
        <taxon>Bacteria</taxon>
        <taxon>Pseudomonadati</taxon>
        <taxon>Pseudomonadota</taxon>
        <taxon>Gammaproteobacteria</taxon>
        <taxon>Enterobacterales</taxon>
        <taxon>Erwiniaceae</taxon>
        <taxon>Pantoea</taxon>
    </lineage>
</organism>
<name>A0A0B1R3F8_9GAMM</name>
<comment type="caution">
    <text evidence="1">The sequence shown here is derived from an EMBL/GenBank/DDBJ whole genome shotgun (WGS) entry which is preliminary data.</text>
</comment>
<reference evidence="1 2" key="1">
    <citation type="submission" date="2014-11" db="EMBL/GenBank/DDBJ databases">
        <title>Genome sequencing of Pantoea rodasii ND03.</title>
        <authorList>
            <person name="Muhamad Yunos N.Y."/>
            <person name="Chan K.-G."/>
        </authorList>
    </citation>
    <scope>NUCLEOTIDE SEQUENCE [LARGE SCALE GENOMIC DNA]</scope>
    <source>
        <strain evidence="1 2">ND03</strain>
    </source>
</reference>
<accession>A0A0B1R3F8</accession>
<dbReference type="RefSeq" id="WP_039335955.1">
    <property type="nucleotide sequence ID" value="NZ_JTJJ01000111.1"/>
</dbReference>
<evidence type="ECO:0000313" key="1">
    <source>
        <dbReference type="EMBL" id="KHJ65737.1"/>
    </source>
</evidence>
<evidence type="ECO:0008006" key="3">
    <source>
        <dbReference type="Google" id="ProtNLM"/>
    </source>
</evidence>
<dbReference type="AlphaFoldDB" id="A0A0B1R3F8"/>
<evidence type="ECO:0000313" key="2">
    <source>
        <dbReference type="Proteomes" id="UP000030853"/>
    </source>
</evidence>